<dbReference type="InterPro" id="IPR036278">
    <property type="entry name" value="Sialidase_sf"/>
</dbReference>
<dbReference type="InterPro" id="IPR015943">
    <property type="entry name" value="WD40/YVTN_repeat-like_dom_sf"/>
</dbReference>
<evidence type="ECO:0000313" key="5">
    <source>
        <dbReference type="Proteomes" id="UP000308038"/>
    </source>
</evidence>
<name>A0ABY2QL49_9SPHN</name>
<accession>A0ABY2QL49</accession>
<dbReference type="Gene3D" id="2.130.10.10">
    <property type="entry name" value="YVTN repeat-like/Quinoprotein amine dehydrogenase"/>
    <property type="match status" value="4"/>
</dbReference>
<dbReference type="CDD" id="cd15482">
    <property type="entry name" value="Sialidase_non-viral"/>
    <property type="match status" value="2"/>
</dbReference>
<keyword evidence="5" id="KW-1185">Reference proteome</keyword>
<dbReference type="GO" id="GO:0016787">
    <property type="term" value="F:hydrolase activity"/>
    <property type="evidence" value="ECO:0007669"/>
    <property type="project" value="UniProtKB-KW"/>
</dbReference>
<dbReference type="Pfam" id="PF15902">
    <property type="entry name" value="Sortilin-Vps10"/>
    <property type="match status" value="1"/>
</dbReference>
<feature type="compositionally biased region" description="Low complexity" evidence="2">
    <location>
        <begin position="858"/>
        <end position="872"/>
    </location>
</feature>
<protein>
    <submittedName>
        <fullName evidence="4">Glycosyl hydrolase</fullName>
    </submittedName>
</protein>
<dbReference type="PANTHER" id="PTHR43739">
    <property type="entry name" value="XYLOGLUCANASE (EUROFUNG)"/>
    <property type="match status" value="1"/>
</dbReference>
<keyword evidence="4" id="KW-0378">Hydrolase</keyword>
<dbReference type="InterPro" id="IPR031778">
    <property type="entry name" value="Sortilin_N"/>
</dbReference>
<comment type="caution">
    <text evidence="4">The sequence shown here is derived from an EMBL/GenBank/DDBJ whole genome shotgun (WGS) entry which is preliminary data.</text>
</comment>
<sequence length="1164" mass="127212">MHPALPLLPFCCPRWPAFSRIFVRDAYTHRLIPQFDRVPLSRRSCSFSFGGSPMKRRLIFALLLAGTPLTILPQVAVAQEAKAAAQTPFAGMQYRLIGPFRGGRVSAVAGVIQEPDTFYQGASGGGVWRTEDGGNSWQPLWDKLHEASPSIGAIVVAPSDQNVIYVGTGEANIRGNVITGNGVYKSTDRGKTWQFAGLRDSQAIGRMVVHPTDPNTVFVAALGHPFGDNPERGVYRTRDGGKTWQRVLFVDQKTGAIDVQMDPNDPNTLWAGMWQVHRKPWTMESGGPGSGLYRSRDGGTTWEKVTGNGLPAGILGRIGVAPSADPKRVYALIEAAEGGLFRTDDGGASWQRISDRGDFRQRAWYYTHVIADPKNKDKVYVLNVNAYKSEDAGKTFKTMPTFHGDNHSLWINPNDTDRMVEGNDGGANVSVNGGASWTTGMNQATAQFYHISVDKQVPYRIYGAQQDNSTVSIASGNVRGPIGQESFYAVGGGESGYVIADPKDPDVTIANSYGNYVTRYDHKTGQLTPIGPFPREAMGWAAKDLEHRPQWTEPLLYSPHNPNVLYNATEVLWRTDNEGKSWTKISPDLTRNDKSKQQSSGGPLTKDNTGVEYYNTIFSVNESPVQKGLIWVGTDDGLIHVTRDEGGSWENVTPRAMPEWATVNMVEPDPRRPGTMYVSADRHRLDDFKPYAFRTDDYGKTWTSITNGLPADAYMHVIRADPARPELLYAGTENGVFISFNGGKQWQPFQMGLPRSPVHDLAIAGAGDLAVATHGRSFWVLDDLSAVRQWSPDIAKKDVHLFQPRDTMRILYTGYGNGTGGPTGTNPPQGVIIYYHLKEGQAEPKAAGKVDASYTPKTTDAPSTAGATATGAVKPPVDNGIKLEILDATDRVIRTYPAVEAPGADDGEEEEGRGRKPAKLTRNAGINRFVWDFREEGPVKVPKASLWRNARGGPVVLPGQYKIRLTVDGKSQVQPVTITPNPNLTVTQAELKQQYDLVSAINRDFNRVQTAVLELRALHQQLGDVRKAAAGKPALVSAADAVEAKATAVEDVLIQVKNVAPQDPLNYPIRLNNMLISLASTVSQGDTAPAQQHHEEYAKLKAVADQQLAAWEQIKAGDLAQLNGQLSQQGVAPVKLVASVQLERDRAEALASWMPEDEQVGMEH</sequence>
<dbReference type="EMBL" id="SSTI01000001">
    <property type="protein sequence ID" value="THG41966.1"/>
    <property type="molecule type" value="Genomic_DNA"/>
</dbReference>
<evidence type="ECO:0000259" key="3">
    <source>
        <dbReference type="Pfam" id="PF15902"/>
    </source>
</evidence>
<evidence type="ECO:0000256" key="2">
    <source>
        <dbReference type="SAM" id="MobiDB-lite"/>
    </source>
</evidence>
<dbReference type="SUPFAM" id="SSF50939">
    <property type="entry name" value="Sialidases"/>
    <property type="match status" value="1"/>
</dbReference>
<feature type="region of interest" description="Disordered" evidence="2">
    <location>
        <begin position="845"/>
        <end position="872"/>
    </location>
</feature>
<feature type="domain" description="Sortilin N-terminal" evidence="3">
    <location>
        <begin position="183"/>
        <end position="306"/>
    </location>
</feature>
<feature type="compositionally biased region" description="Polar residues" evidence="2">
    <location>
        <begin position="597"/>
        <end position="607"/>
    </location>
</feature>
<evidence type="ECO:0000313" key="4">
    <source>
        <dbReference type="EMBL" id="THG41966.1"/>
    </source>
</evidence>
<organism evidence="4 5">
    <name type="scientific">Sphingomonas olei</name>
    <dbReference type="NCBI Taxonomy" id="1886787"/>
    <lineage>
        <taxon>Bacteria</taxon>
        <taxon>Pseudomonadati</taxon>
        <taxon>Pseudomonadota</taxon>
        <taxon>Alphaproteobacteria</taxon>
        <taxon>Sphingomonadales</taxon>
        <taxon>Sphingomonadaceae</taxon>
        <taxon>Sphingomonas</taxon>
    </lineage>
</organism>
<dbReference type="Proteomes" id="UP000308038">
    <property type="component" value="Unassembled WGS sequence"/>
</dbReference>
<feature type="region of interest" description="Disordered" evidence="2">
    <location>
        <begin position="899"/>
        <end position="918"/>
    </location>
</feature>
<feature type="region of interest" description="Disordered" evidence="2">
    <location>
        <begin position="582"/>
        <end position="607"/>
    </location>
</feature>
<keyword evidence="1" id="KW-0677">Repeat</keyword>
<evidence type="ECO:0000256" key="1">
    <source>
        <dbReference type="ARBA" id="ARBA00022737"/>
    </source>
</evidence>
<gene>
    <name evidence="4" type="ORF">E5988_00370</name>
</gene>
<dbReference type="InterPro" id="IPR052025">
    <property type="entry name" value="Xyloglucanase_GH74"/>
</dbReference>
<proteinExistence type="predicted"/>
<dbReference type="SUPFAM" id="SSF110296">
    <property type="entry name" value="Oligoxyloglucan reducing end-specific cellobiohydrolase"/>
    <property type="match status" value="1"/>
</dbReference>
<reference evidence="4 5" key="1">
    <citation type="submission" date="2019-04" db="EMBL/GenBank/DDBJ databases">
        <title>Microbes associate with the intestines of laboratory mice.</title>
        <authorList>
            <person name="Navarre W."/>
            <person name="Wong E."/>
            <person name="Huang K.C."/>
            <person name="Tropini C."/>
            <person name="Ng K."/>
            <person name="Yu B."/>
        </authorList>
    </citation>
    <scope>NUCLEOTIDE SEQUENCE [LARGE SCALE GENOMIC DNA]</scope>
    <source>
        <strain evidence="4 5">NM83_B4-11</strain>
    </source>
</reference>
<dbReference type="PANTHER" id="PTHR43739:SF5">
    <property type="entry name" value="EXO-ALPHA-SIALIDASE"/>
    <property type="match status" value="1"/>
</dbReference>